<dbReference type="VEuPathDB" id="FungiDB:CC77DRAFT_1018758"/>
<accession>A0A177DSP8</accession>
<feature type="signal peptide" evidence="1">
    <location>
        <begin position="1"/>
        <end position="19"/>
    </location>
</feature>
<evidence type="ECO:0000313" key="3">
    <source>
        <dbReference type="Proteomes" id="UP000077248"/>
    </source>
</evidence>
<organism evidence="2 3">
    <name type="scientific">Alternaria alternata</name>
    <name type="common">Alternaria rot fungus</name>
    <name type="synonym">Torula alternata</name>
    <dbReference type="NCBI Taxonomy" id="5599"/>
    <lineage>
        <taxon>Eukaryota</taxon>
        <taxon>Fungi</taxon>
        <taxon>Dikarya</taxon>
        <taxon>Ascomycota</taxon>
        <taxon>Pezizomycotina</taxon>
        <taxon>Dothideomycetes</taxon>
        <taxon>Pleosporomycetidae</taxon>
        <taxon>Pleosporales</taxon>
        <taxon>Pleosporineae</taxon>
        <taxon>Pleosporaceae</taxon>
        <taxon>Alternaria</taxon>
        <taxon>Alternaria sect. Alternaria</taxon>
        <taxon>Alternaria alternata complex</taxon>
    </lineage>
</organism>
<evidence type="ECO:0000313" key="2">
    <source>
        <dbReference type="EMBL" id="OAG22785.1"/>
    </source>
</evidence>
<dbReference type="KEGG" id="aalt:CC77DRAFT_1018758"/>
<dbReference type="AlphaFoldDB" id="A0A177DSP8"/>
<name>A0A177DSP8_ALTAL</name>
<keyword evidence="1" id="KW-0732">Signal</keyword>
<dbReference type="GeneID" id="29110281"/>
<evidence type="ECO:0000256" key="1">
    <source>
        <dbReference type="SAM" id="SignalP"/>
    </source>
</evidence>
<protein>
    <submittedName>
        <fullName evidence="2">Uncharacterized protein</fullName>
    </submittedName>
</protein>
<sequence length="103" mass="10455">MRFTAIIASLLGAAVTIQALEQPHPLADVSAQACAVRNYGCENGYCWNGQCGSKGEWCWLAKNGGSGGWLTCGSDAACAPNVAVDAGCADCNVYPAGTCGCSC</sequence>
<reference evidence="2 3" key="1">
    <citation type="submission" date="2016-05" db="EMBL/GenBank/DDBJ databases">
        <title>Comparative analysis of secretome profiles of manganese(II)-oxidizing ascomycete fungi.</title>
        <authorList>
            <consortium name="DOE Joint Genome Institute"/>
            <person name="Zeiner C.A."/>
            <person name="Purvine S.O."/>
            <person name="Zink E.M."/>
            <person name="Wu S."/>
            <person name="Pasa-Tolic L."/>
            <person name="Chaput D.L."/>
            <person name="Haridas S."/>
            <person name="Grigoriev I.V."/>
            <person name="Santelli C.M."/>
            <person name="Hansel C.M."/>
        </authorList>
    </citation>
    <scope>NUCLEOTIDE SEQUENCE [LARGE SCALE GENOMIC DNA]</scope>
    <source>
        <strain evidence="2 3">SRC1lrK2f</strain>
    </source>
</reference>
<dbReference type="Proteomes" id="UP000077248">
    <property type="component" value="Unassembled WGS sequence"/>
</dbReference>
<feature type="chain" id="PRO_5008059721" evidence="1">
    <location>
        <begin position="20"/>
        <end position="103"/>
    </location>
</feature>
<dbReference type="RefSeq" id="XP_018388206.1">
    <property type="nucleotide sequence ID" value="XM_018524687.1"/>
</dbReference>
<gene>
    <name evidence="2" type="ORF">CC77DRAFT_1018758</name>
</gene>
<dbReference type="EMBL" id="KV441474">
    <property type="protein sequence ID" value="OAG22785.1"/>
    <property type="molecule type" value="Genomic_DNA"/>
</dbReference>
<keyword evidence="3" id="KW-1185">Reference proteome</keyword>
<proteinExistence type="predicted"/>